<keyword evidence="3" id="KW-0227">DNA damage</keyword>
<dbReference type="InterPro" id="IPR051536">
    <property type="entry name" value="UDG_Type-4/5"/>
</dbReference>
<dbReference type="PANTHER" id="PTHR33693:SF1">
    <property type="entry name" value="TYPE-4 URACIL-DNA GLYCOSYLASE"/>
    <property type="match status" value="1"/>
</dbReference>
<dbReference type="PANTHER" id="PTHR33693">
    <property type="entry name" value="TYPE-5 URACIL-DNA GLYCOSYLASE"/>
    <property type="match status" value="1"/>
</dbReference>
<dbReference type="EMBL" id="QFOH01000009">
    <property type="protein sequence ID" value="PZP24391.1"/>
    <property type="molecule type" value="Genomic_DNA"/>
</dbReference>
<dbReference type="InterPro" id="IPR036895">
    <property type="entry name" value="Uracil-DNA_glycosylase-like_sf"/>
</dbReference>
<gene>
    <name evidence="9" type="ORF">DI599_08065</name>
</gene>
<dbReference type="GO" id="GO:0097506">
    <property type="term" value="F:deaminated base DNA N-glycosylase activity"/>
    <property type="evidence" value="ECO:0007669"/>
    <property type="project" value="UniProtKB-ARBA"/>
</dbReference>
<keyword evidence="7" id="KW-0234">DNA repair</keyword>
<evidence type="ECO:0000256" key="7">
    <source>
        <dbReference type="ARBA" id="ARBA00023204"/>
    </source>
</evidence>
<dbReference type="Proteomes" id="UP000249198">
    <property type="component" value="Unassembled WGS sequence"/>
</dbReference>
<evidence type="ECO:0000313" key="10">
    <source>
        <dbReference type="Proteomes" id="UP000249198"/>
    </source>
</evidence>
<evidence type="ECO:0000256" key="4">
    <source>
        <dbReference type="ARBA" id="ARBA00022801"/>
    </source>
</evidence>
<dbReference type="GO" id="GO:0051539">
    <property type="term" value="F:4 iron, 4 sulfur cluster binding"/>
    <property type="evidence" value="ECO:0007669"/>
    <property type="project" value="UniProtKB-KW"/>
</dbReference>
<dbReference type="InterPro" id="IPR005122">
    <property type="entry name" value="Uracil-DNA_glycosylase-like"/>
</dbReference>
<evidence type="ECO:0000256" key="6">
    <source>
        <dbReference type="ARBA" id="ARBA00023014"/>
    </source>
</evidence>
<keyword evidence="6" id="KW-0411">Iron-sulfur</keyword>
<dbReference type="Gene3D" id="3.40.470.10">
    <property type="entry name" value="Uracil-DNA glycosylase-like domain"/>
    <property type="match status" value="1"/>
</dbReference>
<proteinExistence type="predicted"/>
<dbReference type="GO" id="GO:0046872">
    <property type="term" value="F:metal ion binding"/>
    <property type="evidence" value="ECO:0007669"/>
    <property type="project" value="UniProtKB-KW"/>
</dbReference>
<protein>
    <submittedName>
        <fullName evidence="9">Uracil-DNA glycosylase</fullName>
    </submittedName>
</protein>
<keyword evidence="5" id="KW-0408">Iron</keyword>
<organism evidence="9 10">
    <name type="scientific">Pseudomonas kuykendallii</name>
    <dbReference type="NCBI Taxonomy" id="1007099"/>
    <lineage>
        <taxon>Bacteria</taxon>
        <taxon>Pseudomonadati</taxon>
        <taxon>Pseudomonadota</taxon>
        <taxon>Gammaproteobacteria</taxon>
        <taxon>Pseudomonadales</taxon>
        <taxon>Pseudomonadaceae</taxon>
        <taxon>Pseudomonas</taxon>
    </lineage>
</organism>
<accession>A0A2W5CYC6</accession>
<keyword evidence="1" id="KW-0004">4Fe-4S</keyword>
<evidence type="ECO:0000256" key="2">
    <source>
        <dbReference type="ARBA" id="ARBA00022723"/>
    </source>
</evidence>
<feature type="domain" description="Uracil-DNA glycosylase-like" evidence="8">
    <location>
        <begin position="55"/>
        <end position="238"/>
    </location>
</feature>
<comment type="caution">
    <text evidence="9">The sequence shown here is derived from an EMBL/GenBank/DDBJ whole genome shotgun (WGS) entry which is preliminary data.</text>
</comment>
<evidence type="ECO:0000313" key="9">
    <source>
        <dbReference type="EMBL" id="PZP24391.1"/>
    </source>
</evidence>
<dbReference type="AlphaFoldDB" id="A0A2W5CYC6"/>
<sequence>MRWTPPGCARSRTRTSRVAISAALRRAFRARAKQTDGIDLAVYSHFAKDPLEPIIGLGDPHAPLAFFGRDPGREEVRHGEPFIGSGGQIVRKVLYRQLHGESTSDFEALREVGRPFFWINTVPYKPLGNKAWSMAVKKRFHPLMRELLLKGWQGRDVVTLGREAFLWFGIDQPREVRQALEAFWQRDDRFTAHIEVELSEAGVARRLRLHPLPHPSPLNQVWFKRFPELLRARLEALQIGADFRPA</sequence>
<dbReference type="SUPFAM" id="SSF52141">
    <property type="entry name" value="Uracil-DNA glycosylase-like"/>
    <property type="match status" value="1"/>
</dbReference>
<keyword evidence="4" id="KW-0378">Hydrolase</keyword>
<reference evidence="9 10" key="1">
    <citation type="submission" date="2017-08" db="EMBL/GenBank/DDBJ databases">
        <title>Infants hospitalized years apart are colonized by the same room-sourced microbial strains.</title>
        <authorList>
            <person name="Brooks B."/>
            <person name="Olm M.R."/>
            <person name="Firek B.A."/>
            <person name="Baker R."/>
            <person name="Thomas B.C."/>
            <person name="Morowitz M.J."/>
            <person name="Banfield J.F."/>
        </authorList>
    </citation>
    <scope>NUCLEOTIDE SEQUENCE [LARGE SCALE GENOMIC DNA]</scope>
    <source>
        <strain evidence="9">S2_009_000_R2_77</strain>
    </source>
</reference>
<name>A0A2W5CYC6_9PSED</name>
<dbReference type="Pfam" id="PF03167">
    <property type="entry name" value="UDG"/>
    <property type="match status" value="1"/>
</dbReference>
<dbReference type="SMART" id="SM00987">
    <property type="entry name" value="UreE_C"/>
    <property type="match status" value="1"/>
</dbReference>
<evidence type="ECO:0000256" key="5">
    <source>
        <dbReference type="ARBA" id="ARBA00023004"/>
    </source>
</evidence>
<evidence type="ECO:0000259" key="8">
    <source>
        <dbReference type="SMART" id="SM00986"/>
    </source>
</evidence>
<keyword evidence="2" id="KW-0479">Metal-binding</keyword>
<evidence type="ECO:0000256" key="3">
    <source>
        <dbReference type="ARBA" id="ARBA00022763"/>
    </source>
</evidence>
<evidence type="ECO:0000256" key="1">
    <source>
        <dbReference type="ARBA" id="ARBA00022485"/>
    </source>
</evidence>
<dbReference type="SMART" id="SM00986">
    <property type="entry name" value="UDG"/>
    <property type="match status" value="1"/>
</dbReference>
<dbReference type="GO" id="GO:0006281">
    <property type="term" value="P:DNA repair"/>
    <property type="evidence" value="ECO:0007669"/>
    <property type="project" value="UniProtKB-KW"/>
</dbReference>